<sequence>MVRQPICNQQNISDWLEKVGHVPRPMYDEQNVSDWLEKIVHVPQPMYDEQNVSDWLKKGTHFWGDLLHSVESDFDLLKALDQKHVVDVKNQTDIIREMLTSEEVSATCMVNDTAETNKVTICHR</sequence>
<keyword evidence="2" id="KW-1185">Reference proteome</keyword>
<gene>
    <name evidence="1" type="ORF">RRG08_026902</name>
</gene>
<dbReference type="EMBL" id="JAWDGP010001082">
    <property type="protein sequence ID" value="KAK3795054.1"/>
    <property type="molecule type" value="Genomic_DNA"/>
</dbReference>
<organism evidence="1 2">
    <name type="scientific">Elysia crispata</name>
    <name type="common">lettuce slug</name>
    <dbReference type="NCBI Taxonomy" id="231223"/>
    <lineage>
        <taxon>Eukaryota</taxon>
        <taxon>Metazoa</taxon>
        <taxon>Spiralia</taxon>
        <taxon>Lophotrochozoa</taxon>
        <taxon>Mollusca</taxon>
        <taxon>Gastropoda</taxon>
        <taxon>Heterobranchia</taxon>
        <taxon>Euthyneura</taxon>
        <taxon>Panpulmonata</taxon>
        <taxon>Sacoglossa</taxon>
        <taxon>Placobranchoidea</taxon>
        <taxon>Plakobranchidae</taxon>
        <taxon>Elysia</taxon>
    </lineage>
</organism>
<accession>A0AAE1AW39</accession>
<dbReference type="Proteomes" id="UP001283361">
    <property type="component" value="Unassembled WGS sequence"/>
</dbReference>
<dbReference type="AlphaFoldDB" id="A0AAE1AW39"/>
<reference evidence="1" key="1">
    <citation type="journal article" date="2023" name="G3 (Bethesda)">
        <title>A reference genome for the long-term kleptoplast-retaining sea slug Elysia crispata morphotype clarki.</title>
        <authorList>
            <person name="Eastman K.E."/>
            <person name="Pendleton A.L."/>
            <person name="Shaikh M.A."/>
            <person name="Suttiyut T."/>
            <person name="Ogas R."/>
            <person name="Tomko P."/>
            <person name="Gavelis G."/>
            <person name="Widhalm J.R."/>
            <person name="Wisecaver J.H."/>
        </authorList>
    </citation>
    <scope>NUCLEOTIDE SEQUENCE</scope>
    <source>
        <strain evidence="1">ECLA1</strain>
    </source>
</reference>
<name>A0AAE1AW39_9GAST</name>
<protein>
    <submittedName>
        <fullName evidence="1">Uncharacterized protein</fullName>
    </submittedName>
</protein>
<evidence type="ECO:0000313" key="1">
    <source>
        <dbReference type="EMBL" id="KAK3795054.1"/>
    </source>
</evidence>
<comment type="caution">
    <text evidence="1">The sequence shown here is derived from an EMBL/GenBank/DDBJ whole genome shotgun (WGS) entry which is preliminary data.</text>
</comment>
<proteinExistence type="predicted"/>
<evidence type="ECO:0000313" key="2">
    <source>
        <dbReference type="Proteomes" id="UP001283361"/>
    </source>
</evidence>